<feature type="binding site" evidence="9">
    <location>
        <begin position="9"/>
        <end position="11"/>
    </location>
    <ligand>
        <name>substrate</name>
    </ligand>
</feature>
<dbReference type="PRINTS" id="PR00990">
    <property type="entry name" value="RIBOKINASE"/>
</dbReference>
<feature type="active site" description="Proton acceptor" evidence="9">
    <location>
        <position position="247"/>
    </location>
</feature>
<evidence type="ECO:0000256" key="9">
    <source>
        <dbReference type="HAMAP-Rule" id="MF_01987"/>
    </source>
</evidence>
<evidence type="ECO:0000256" key="1">
    <source>
        <dbReference type="ARBA" id="ARBA00022679"/>
    </source>
</evidence>
<dbReference type="InterPro" id="IPR002139">
    <property type="entry name" value="Ribo/fructo_kinase"/>
</dbReference>
<dbReference type="SUPFAM" id="SSF53613">
    <property type="entry name" value="Ribokinase-like"/>
    <property type="match status" value="1"/>
</dbReference>
<feature type="binding site" evidence="9">
    <location>
        <position position="277"/>
    </location>
    <ligand>
        <name>K(+)</name>
        <dbReference type="ChEBI" id="CHEBI:29103"/>
    </ligand>
</feature>
<feature type="binding site" evidence="9">
    <location>
        <begin position="246"/>
        <end position="247"/>
    </location>
    <ligand>
        <name>ATP</name>
        <dbReference type="ChEBI" id="CHEBI:30616"/>
    </ligand>
</feature>
<dbReference type="GO" id="GO:0005524">
    <property type="term" value="F:ATP binding"/>
    <property type="evidence" value="ECO:0007669"/>
    <property type="project" value="UniProtKB-UniRule"/>
</dbReference>
<dbReference type="PANTHER" id="PTHR10584:SF166">
    <property type="entry name" value="RIBOKINASE"/>
    <property type="match status" value="1"/>
</dbReference>
<dbReference type="HAMAP" id="MF_01987">
    <property type="entry name" value="Ribokinase"/>
    <property type="match status" value="1"/>
</dbReference>
<feature type="binding site" evidence="9">
    <location>
        <position position="286"/>
    </location>
    <ligand>
        <name>K(+)</name>
        <dbReference type="ChEBI" id="CHEBI:29103"/>
    </ligand>
</feature>
<feature type="domain" description="Carbohydrate kinase PfkB" evidence="10">
    <location>
        <begin position="2"/>
        <end position="288"/>
    </location>
</feature>
<comment type="subcellular location">
    <subcellularLocation>
        <location evidence="9">Cytoplasm</location>
    </subcellularLocation>
</comment>
<feature type="binding site" evidence="9">
    <location>
        <position position="241"/>
    </location>
    <ligand>
        <name>K(+)</name>
        <dbReference type="ChEBI" id="CHEBI:29103"/>
    </ligand>
</feature>
<keyword evidence="7 9" id="KW-0630">Potassium</keyword>
<dbReference type="GO" id="GO:0004747">
    <property type="term" value="F:ribokinase activity"/>
    <property type="evidence" value="ECO:0007669"/>
    <property type="project" value="UniProtKB-UniRule"/>
</dbReference>
<comment type="cofactor">
    <cofactor evidence="9">
        <name>Mg(2+)</name>
        <dbReference type="ChEBI" id="CHEBI:18420"/>
    </cofactor>
    <text evidence="9">Requires a divalent cation, most likely magnesium in vivo, as an electrophilic catalyst to aid phosphoryl group transfer. It is the chelate of the metal and the nucleotide that is the actual substrate.</text>
</comment>
<evidence type="ECO:0000256" key="2">
    <source>
        <dbReference type="ARBA" id="ARBA00022723"/>
    </source>
</evidence>
<evidence type="ECO:0000256" key="3">
    <source>
        <dbReference type="ARBA" id="ARBA00022741"/>
    </source>
</evidence>
<dbReference type="Pfam" id="PF00294">
    <property type="entry name" value="PfkB"/>
    <property type="match status" value="1"/>
</dbReference>
<evidence type="ECO:0000256" key="4">
    <source>
        <dbReference type="ARBA" id="ARBA00022777"/>
    </source>
</evidence>
<dbReference type="InterPro" id="IPR011877">
    <property type="entry name" value="Ribokinase"/>
</dbReference>
<dbReference type="GO" id="GO:0019303">
    <property type="term" value="P:D-ribose catabolic process"/>
    <property type="evidence" value="ECO:0007669"/>
    <property type="project" value="UniProtKB-UniRule"/>
</dbReference>
<dbReference type="PANTHER" id="PTHR10584">
    <property type="entry name" value="SUGAR KINASE"/>
    <property type="match status" value="1"/>
</dbReference>
<feature type="binding site" evidence="9">
    <location>
        <begin position="37"/>
        <end position="41"/>
    </location>
    <ligand>
        <name>substrate</name>
    </ligand>
</feature>
<comment type="similarity">
    <text evidence="9">Belongs to the carbohydrate kinase PfkB family. Ribokinase subfamily.</text>
</comment>
<keyword evidence="9" id="KW-0963">Cytoplasm</keyword>
<dbReference type="GO" id="GO:0005829">
    <property type="term" value="C:cytosol"/>
    <property type="evidence" value="ECO:0007669"/>
    <property type="project" value="TreeGrafter"/>
</dbReference>
<dbReference type="EMBL" id="PDKW01000042">
    <property type="protein sequence ID" value="PGH55728.1"/>
    <property type="molecule type" value="Genomic_DNA"/>
</dbReference>
<dbReference type="UniPathway" id="UPA00916">
    <property type="reaction ID" value="UER00889"/>
</dbReference>
<feature type="binding site" evidence="9">
    <location>
        <position position="280"/>
    </location>
    <ligand>
        <name>K(+)</name>
        <dbReference type="ChEBI" id="CHEBI:29103"/>
    </ligand>
</feature>
<dbReference type="GO" id="GO:0046872">
    <property type="term" value="F:metal ion binding"/>
    <property type="evidence" value="ECO:0007669"/>
    <property type="project" value="UniProtKB-KW"/>
</dbReference>
<feature type="binding site" evidence="9">
    <location>
        <position position="282"/>
    </location>
    <ligand>
        <name>K(+)</name>
        <dbReference type="ChEBI" id="CHEBI:29103"/>
    </ligand>
</feature>
<reference evidence="12" key="1">
    <citation type="submission" date="2017-10" db="EMBL/GenBank/DDBJ databases">
        <authorList>
            <person name="Kravchenko I.K."/>
            <person name="Grouzdev D.S."/>
        </authorList>
    </citation>
    <scope>NUCLEOTIDE SEQUENCE [LARGE SCALE GENOMIC DNA]</scope>
    <source>
        <strain evidence="12">B2</strain>
    </source>
</reference>
<gene>
    <name evidence="9" type="primary">rbsK</name>
    <name evidence="11" type="ORF">CRT60_20880</name>
</gene>
<dbReference type="Gene3D" id="3.40.1190.20">
    <property type="match status" value="1"/>
</dbReference>
<evidence type="ECO:0000256" key="5">
    <source>
        <dbReference type="ARBA" id="ARBA00022840"/>
    </source>
</evidence>
<keyword evidence="2 9" id="KW-0479">Metal-binding</keyword>
<dbReference type="InterPro" id="IPR029056">
    <property type="entry name" value="Ribokinase-like"/>
</dbReference>
<dbReference type="OrthoDB" id="9792663at2"/>
<accession>A0A2B8BDV0</accession>
<comment type="function">
    <text evidence="9">Catalyzes the phosphorylation of ribose at O-5 in a reaction requiring ATP and magnesium. The resulting D-ribose-5-phosphate can then be used either for sythesis of nucleotides, histidine, and tryptophan, or as a component of the pentose phosphate pathway.</text>
</comment>
<evidence type="ECO:0000256" key="8">
    <source>
        <dbReference type="ARBA" id="ARBA00023277"/>
    </source>
</evidence>
<evidence type="ECO:0000259" key="10">
    <source>
        <dbReference type="Pfam" id="PF00294"/>
    </source>
</evidence>
<dbReference type="InterPro" id="IPR011611">
    <property type="entry name" value="PfkB_dom"/>
</dbReference>
<dbReference type="RefSeq" id="WP_098738442.1">
    <property type="nucleotide sequence ID" value="NZ_PDKW01000042.1"/>
</dbReference>
<keyword evidence="5 9" id="KW-0067">ATP-binding</keyword>
<keyword evidence="6 9" id="KW-0460">Magnesium</keyword>
<organism evidence="11 12">
    <name type="scientific">Azospirillum palustre</name>
    <dbReference type="NCBI Taxonomy" id="2044885"/>
    <lineage>
        <taxon>Bacteria</taxon>
        <taxon>Pseudomonadati</taxon>
        <taxon>Pseudomonadota</taxon>
        <taxon>Alphaproteobacteria</taxon>
        <taxon>Rhodospirillales</taxon>
        <taxon>Azospirillaceae</taxon>
        <taxon>Azospirillum</taxon>
    </lineage>
</organism>
<evidence type="ECO:0000256" key="6">
    <source>
        <dbReference type="ARBA" id="ARBA00022842"/>
    </source>
</evidence>
<comment type="subunit">
    <text evidence="9">Homodimer.</text>
</comment>
<evidence type="ECO:0000313" key="12">
    <source>
        <dbReference type="Proteomes" id="UP000225379"/>
    </source>
</evidence>
<dbReference type="AlphaFoldDB" id="A0A2B8BDV0"/>
<comment type="catalytic activity">
    <reaction evidence="9">
        <text>D-ribose + ATP = D-ribose 5-phosphate + ADP + H(+)</text>
        <dbReference type="Rhea" id="RHEA:13697"/>
        <dbReference type="ChEBI" id="CHEBI:15378"/>
        <dbReference type="ChEBI" id="CHEBI:30616"/>
        <dbReference type="ChEBI" id="CHEBI:47013"/>
        <dbReference type="ChEBI" id="CHEBI:78346"/>
        <dbReference type="ChEBI" id="CHEBI:456216"/>
        <dbReference type="EC" id="2.7.1.15"/>
    </reaction>
</comment>
<keyword evidence="8 9" id="KW-0119">Carbohydrate metabolism</keyword>
<feature type="binding site" evidence="9">
    <location>
        <position position="179"/>
    </location>
    <ligand>
        <name>ATP</name>
        <dbReference type="ChEBI" id="CHEBI:30616"/>
    </ligand>
</feature>
<feature type="binding site" evidence="9">
    <location>
        <position position="135"/>
    </location>
    <ligand>
        <name>substrate</name>
    </ligand>
</feature>
<name>A0A2B8BDV0_9PROT</name>
<comment type="pathway">
    <text evidence="9">Carbohydrate metabolism; D-ribose degradation; D-ribose 5-phosphate from beta-D-ribopyranose: step 2/2.</text>
</comment>
<feature type="binding site" evidence="9">
    <location>
        <position position="243"/>
    </location>
    <ligand>
        <name>K(+)</name>
        <dbReference type="ChEBI" id="CHEBI:29103"/>
    </ligand>
</feature>
<feature type="binding site" evidence="9">
    <location>
        <begin position="210"/>
        <end position="215"/>
    </location>
    <ligand>
        <name>ATP</name>
        <dbReference type="ChEBI" id="CHEBI:30616"/>
    </ligand>
</feature>
<protein>
    <recommendedName>
        <fullName evidence="9">Ribokinase</fullName>
        <shortName evidence="9">RK</shortName>
        <ecNumber evidence="9">2.7.1.15</ecNumber>
    </recommendedName>
</protein>
<keyword evidence="3 9" id="KW-0547">Nucleotide-binding</keyword>
<comment type="caution">
    <text evidence="11">The sequence shown here is derived from an EMBL/GenBank/DDBJ whole genome shotgun (WGS) entry which is preliminary data.</text>
</comment>
<keyword evidence="12" id="KW-1185">Reference proteome</keyword>
<keyword evidence="1 9" id="KW-0808">Transferase</keyword>
<evidence type="ECO:0000256" key="7">
    <source>
        <dbReference type="ARBA" id="ARBA00022958"/>
    </source>
</evidence>
<keyword evidence="4 9" id="KW-0418">Kinase</keyword>
<comment type="activity regulation">
    <text evidence="9">Activated by a monovalent cation that binds near, but not in, the active site. The most likely occupant of the site in vivo is potassium. Ion binding induces a conformational change that may alter substrate affinity.</text>
</comment>
<comment type="caution">
    <text evidence="9">Lacks conserved residue(s) required for the propagation of feature annotation.</text>
</comment>
<sequence>MIVVFGSINLDMIFAMEELPLAGQTLLARSLDLHPGGKGANQAVAAARDGAAVTMVGAVGGDGLKETALSGLSGAGVDLSRVAVTDRATGTAAVCTDAAGRNQIVVAGGANLQARADQVEDALLSPGTTLIVQMESDPGETAALILRARRLGARVILNLAPAAPLPLPVLKSVDILVVNEDEAEWLGNHLGCAGDAPSLCSLLGGTVIRTLGGDGVEWSAVDGGAVDGSGRQPAPAVAVRDTTGAGDCFVGVLAAELDRGRPLAAAIRRAACAASLSCTRAGGQASLPVAPETDGALGGLAVA</sequence>
<dbReference type="Proteomes" id="UP000225379">
    <property type="component" value="Unassembled WGS sequence"/>
</dbReference>
<proteinExistence type="inferred from homology"/>
<feature type="binding site" evidence="9">
    <location>
        <position position="247"/>
    </location>
    <ligand>
        <name>substrate</name>
    </ligand>
</feature>
<dbReference type="EC" id="2.7.1.15" evidence="9"/>
<evidence type="ECO:0000313" key="11">
    <source>
        <dbReference type="EMBL" id="PGH55728.1"/>
    </source>
</evidence>